<feature type="region of interest" description="Disordered" evidence="1">
    <location>
        <begin position="110"/>
        <end position="129"/>
    </location>
</feature>
<feature type="compositionally biased region" description="Basic residues" evidence="1">
    <location>
        <begin position="1093"/>
        <end position="1108"/>
    </location>
</feature>
<feature type="compositionally biased region" description="Basic and acidic residues" evidence="1">
    <location>
        <begin position="774"/>
        <end position="793"/>
    </location>
</feature>
<feature type="compositionally biased region" description="Basic residues" evidence="1">
    <location>
        <begin position="449"/>
        <end position="462"/>
    </location>
</feature>
<reference evidence="2 3" key="1">
    <citation type="submission" date="2014-11" db="EMBL/GenBank/DDBJ databases">
        <authorList>
            <person name="Zhu J."/>
            <person name="Qi W."/>
            <person name="Song R."/>
        </authorList>
    </citation>
    <scope>NUCLEOTIDE SEQUENCE [LARGE SCALE GENOMIC DNA]</scope>
</reference>
<feature type="compositionally biased region" description="Low complexity" evidence="1">
    <location>
        <begin position="1314"/>
        <end position="1330"/>
    </location>
</feature>
<protein>
    <submittedName>
        <fullName evidence="2">Uncharacterized protein</fullName>
    </submittedName>
</protein>
<feature type="region of interest" description="Disordered" evidence="1">
    <location>
        <begin position="1"/>
        <end position="42"/>
    </location>
</feature>
<dbReference type="Proteomes" id="UP000041254">
    <property type="component" value="Unassembled WGS sequence"/>
</dbReference>
<evidence type="ECO:0000313" key="3">
    <source>
        <dbReference type="Proteomes" id="UP000041254"/>
    </source>
</evidence>
<evidence type="ECO:0000313" key="2">
    <source>
        <dbReference type="EMBL" id="CEL97906.1"/>
    </source>
</evidence>
<feature type="compositionally biased region" description="Low complexity" evidence="1">
    <location>
        <begin position="1403"/>
        <end position="1417"/>
    </location>
</feature>
<feature type="compositionally biased region" description="Basic residues" evidence="1">
    <location>
        <begin position="1064"/>
        <end position="1075"/>
    </location>
</feature>
<keyword evidence="3" id="KW-1185">Reference proteome</keyword>
<proteinExistence type="predicted"/>
<gene>
    <name evidence="2" type="ORF">Vbra_7781</name>
</gene>
<feature type="region of interest" description="Disordered" evidence="1">
    <location>
        <begin position="402"/>
        <end position="557"/>
    </location>
</feature>
<organism evidence="2 3">
    <name type="scientific">Vitrella brassicaformis (strain CCMP3155)</name>
    <dbReference type="NCBI Taxonomy" id="1169540"/>
    <lineage>
        <taxon>Eukaryota</taxon>
        <taxon>Sar</taxon>
        <taxon>Alveolata</taxon>
        <taxon>Colpodellida</taxon>
        <taxon>Vitrellaceae</taxon>
        <taxon>Vitrella</taxon>
    </lineage>
</organism>
<dbReference type="InParanoid" id="A0A0G4EL45"/>
<dbReference type="EMBL" id="CDMY01000258">
    <property type="protein sequence ID" value="CEL97906.1"/>
    <property type="molecule type" value="Genomic_DNA"/>
</dbReference>
<feature type="compositionally biased region" description="Acidic residues" evidence="1">
    <location>
        <begin position="978"/>
        <end position="995"/>
    </location>
</feature>
<feature type="compositionally biased region" description="Low complexity" evidence="1">
    <location>
        <begin position="1339"/>
        <end position="1351"/>
    </location>
</feature>
<feature type="region of interest" description="Disordered" evidence="1">
    <location>
        <begin position="931"/>
        <end position="1141"/>
    </location>
</feature>
<evidence type="ECO:0000256" key="1">
    <source>
        <dbReference type="SAM" id="MobiDB-lite"/>
    </source>
</evidence>
<feature type="region of interest" description="Disordered" evidence="1">
    <location>
        <begin position="763"/>
        <end position="841"/>
    </location>
</feature>
<dbReference type="VEuPathDB" id="CryptoDB:Vbra_7781"/>
<feature type="compositionally biased region" description="Gly residues" evidence="1">
    <location>
        <begin position="1418"/>
        <end position="1427"/>
    </location>
</feature>
<feature type="compositionally biased region" description="Basic and acidic residues" evidence="1">
    <location>
        <begin position="1377"/>
        <end position="1389"/>
    </location>
</feature>
<feature type="region of interest" description="Disordered" evidence="1">
    <location>
        <begin position="54"/>
        <end position="85"/>
    </location>
</feature>
<feature type="region of interest" description="Disordered" evidence="1">
    <location>
        <begin position="201"/>
        <end position="295"/>
    </location>
</feature>
<feature type="compositionally biased region" description="Polar residues" evidence="1">
    <location>
        <begin position="1015"/>
        <end position="1025"/>
    </location>
</feature>
<feature type="compositionally biased region" description="Low complexity" evidence="1">
    <location>
        <begin position="250"/>
        <end position="265"/>
    </location>
</feature>
<accession>A0A0G4EL45</accession>
<sequence>MESRVGNAESRGGHAGGSSASADVAMQQHDSPARRRGVAGGHDPVVVVEGGVHMGRLGTPVPSSQLHNHHDVDAPMSLSAPPLPSRIPVLPPPEDPVEVDVVPGNDANCTTSPAHPEPLSHPPHSQQPHPAMAFPPPPPHPYFFPPCFMPPQGMYLPPHHLMMQPPPVPMAAPASSRAAGAHPMPTSAEEVMRAHEGHMSIGREVGPPRASGGVGPRPPTIVSPRSRGKRTPPASATDGTQIADDKNDQHGSFSAAAAASSGGPAPSLPLPHPSHLYPIPTSGDAADPMANPALPHLLPPQQPATSTCQDTTTNTTAAMAMALLHHRWAQQNNAFLRDKFAHPEEILRFSADQNAFVLTLDGLPAADGQLSFTAAPEGDGAVTEGGLTAALNKALMLAEEHVRQAEDDRGVSWPSKMPHNGQDNNVNSDEDLPLRLPVAHEPTRERGRGRGRGRGGGRGRSRARGDAEEEWTPSGGFSAKRPIKAKRPPPTPPPARHEDESSIDDPHDDEAPSTPSAAPPPPKAPRKPAKSAVPSRPPKRIAPSSPPSPSRNPYPLLFNLHPHKISSDATYVLEGNKLQPRFEAHLRNMLIKDNQGFFERDPAMRRRFAAQHERKEGLWRAMEVVARLKRADPVEKGLIFQKLESHGKQKTPTLVQNRFLRHAHEGVLTKKEQQDFATKLLLKLADKAPTWANAYTKALGHRYISWSRKESGYVVKVSHNGMSRQDVLKPFNRNAHALLDALKKACQSRDALACEVGIVPGIPVDESPDESSSDDDKPIAMPHIKKENNDTKKPPTQSSAAKRVRRAVTEEQSDSMLLRRDKRRWSEPAGAGGSSPPSSLSLIQQVDNEIKRLRVTFSGSLYMTLMRREVRDGERASIRVAVPKRVDEASGGKKGERDTQTVHVVPGKTAQQIIQEAMNVRHALLAKNGVAPRAPVDDGRRLRLGSSRQPKRRLKKEGAAADDEAQMEPSKRALAMPDEAEDQDEGEGGELEGDEGGPVPLAPPRKPKMRRVSRESSSITQQSEDQPMLPPHPDQDQDEDLSPTAAAAAHTEQPLLPLPLIPAVKRKPGRPRKHPSPSDGGEGAGVVFEKSPSRGRGRSSRGRGRGRGRGGVSAGRGRKRGRGTSLPTVLEGDEQQPEGAIAMDMQRSPAAGEGMEGENEGMEGVEGSPAAAVLETASPSQAGRAPQPPIAWHLTPHEPLAYEHLLSCTRSAMKDMLKREQGRDLGMKICKLSLSRKVVIAVKAVGDSDERRFEVMGDTYIHVQEAITAATSYRDEIRALAGMGLRGTEGGSEPLAEPPPFAEAMAAGVAVGMQAEQPDHSPAAGPAAAGDDMRDGDQPGAASVGGAVPAPISAPGASVPFGEVSTDQCSGPSEANGVKEDTHTQHKDTAAASGGGEELPSQAAAAAAAAAATVAADGGSGSGGGAGSAADDVVMEGPP</sequence>
<feature type="region of interest" description="Disordered" evidence="1">
    <location>
        <begin position="1314"/>
        <end position="1439"/>
    </location>
</feature>
<name>A0A0G4EL45_VITBC</name>